<evidence type="ECO:0000313" key="2">
    <source>
        <dbReference type="Proteomes" id="UP000035740"/>
    </source>
</evidence>
<dbReference type="EMBL" id="KQ097009">
    <property type="protein sequence ID" value="KMS93999.1"/>
    <property type="molecule type" value="Genomic_DNA"/>
</dbReference>
<sequence>HKNAFNTNFAAAKKAANKRAAFAKFHKHGFGKTGYGAHSGGWGGLGSMGYGIWSGGYPSSVGVYGLGQGIGHLGFGAGSVGSLGGVGLGFSSMY</sequence>
<gene>
    <name evidence="1" type="ORF">BVRB_025810</name>
</gene>
<proteinExistence type="predicted"/>
<evidence type="ECO:0000313" key="1">
    <source>
        <dbReference type="EMBL" id="KMS93999.1"/>
    </source>
</evidence>
<keyword evidence="2" id="KW-1185">Reference proteome</keyword>
<dbReference type="Proteomes" id="UP000035740">
    <property type="component" value="Unassembled WGS sequence"/>
</dbReference>
<organism evidence="1 2">
    <name type="scientific">Beta vulgaris subsp. vulgaris</name>
    <name type="common">Beet</name>
    <dbReference type="NCBI Taxonomy" id="3555"/>
    <lineage>
        <taxon>Eukaryota</taxon>
        <taxon>Viridiplantae</taxon>
        <taxon>Streptophyta</taxon>
        <taxon>Embryophyta</taxon>
        <taxon>Tracheophyta</taxon>
        <taxon>Spermatophyta</taxon>
        <taxon>Magnoliopsida</taxon>
        <taxon>eudicotyledons</taxon>
        <taxon>Gunneridae</taxon>
        <taxon>Pentapetalae</taxon>
        <taxon>Caryophyllales</taxon>
        <taxon>Chenopodiaceae</taxon>
        <taxon>Betoideae</taxon>
        <taxon>Beta</taxon>
    </lineage>
</organism>
<dbReference type="AlphaFoldDB" id="A0A0J8AZ18"/>
<name>A0A0J8AZ18_BETVV</name>
<feature type="non-terminal residue" evidence="1">
    <location>
        <position position="1"/>
    </location>
</feature>
<accession>A0A0J8AZ18</accession>
<dbReference type="Gramene" id="KMS93999">
    <property type="protein sequence ID" value="KMS93999"/>
    <property type="gene ID" value="BVRB_025810"/>
</dbReference>
<protein>
    <submittedName>
        <fullName evidence="1">Uncharacterized protein</fullName>
    </submittedName>
</protein>
<reference evidence="1 2" key="1">
    <citation type="journal article" date="2014" name="Nature">
        <title>The genome of the recently domesticated crop plant sugar beet (Beta vulgaris).</title>
        <authorList>
            <person name="Dohm J.C."/>
            <person name="Minoche A.E."/>
            <person name="Holtgrawe D."/>
            <person name="Capella-Gutierrez S."/>
            <person name="Zakrzewski F."/>
            <person name="Tafer H."/>
            <person name="Rupp O."/>
            <person name="Sorensen T.R."/>
            <person name="Stracke R."/>
            <person name="Reinhardt R."/>
            <person name="Goesmann A."/>
            <person name="Kraft T."/>
            <person name="Schulz B."/>
            <person name="Stadler P.F."/>
            <person name="Schmidt T."/>
            <person name="Gabaldon T."/>
            <person name="Lehrach H."/>
            <person name="Weisshaar B."/>
            <person name="Himmelbauer H."/>
        </authorList>
    </citation>
    <scope>NUCLEOTIDE SEQUENCE [LARGE SCALE GENOMIC DNA]</scope>
    <source>
        <tissue evidence="1">Taproot</tissue>
    </source>
</reference>